<protein>
    <submittedName>
        <fullName evidence="2">Uncharacterized protein</fullName>
    </submittedName>
</protein>
<gene>
    <name evidence="2" type="ORF">V5799_010292</name>
</gene>
<reference evidence="2 3" key="1">
    <citation type="journal article" date="2023" name="Arcadia Sci">
        <title>De novo assembly of a long-read Amblyomma americanum tick genome.</title>
        <authorList>
            <person name="Chou S."/>
            <person name="Poskanzer K.E."/>
            <person name="Rollins M."/>
            <person name="Thuy-Boun P.S."/>
        </authorList>
    </citation>
    <scope>NUCLEOTIDE SEQUENCE [LARGE SCALE GENOMIC DNA]</scope>
    <source>
        <strain evidence="2">F_SG_1</strain>
        <tissue evidence="2">Salivary glands</tissue>
    </source>
</reference>
<accession>A0AAQ4F814</accession>
<evidence type="ECO:0000256" key="1">
    <source>
        <dbReference type="SAM" id="MobiDB-lite"/>
    </source>
</evidence>
<dbReference type="AlphaFoldDB" id="A0AAQ4F814"/>
<proteinExistence type="predicted"/>
<comment type="caution">
    <text evidence="2">The sequence shown here is derived from an EMBL/GenBank/DDBJ whole genome shotgun (WGS) entry which is preliminary data.</text>
</comment>
<organism evidence="2 3">
    <name type="scientific">Amblyomma americanum</name>
    <name type="common">Lone star tick</name>
    <dbReference type="NCBI Taxonomy" id="6943"/>
    <lineage>
        <taxon>Eukaryota</taxon>
        <taxon>Metazoa</taxon>
        <taxon>Ecdysozoa</taxon>
        <taxon>Arthropoda</taxon>
        <taxon>Chelicerata</taxon>
        <taxon>Arachnida</taxon>
        <taxon>Acari</taxon>
        <taxon>Parasitiformes</taxon>
        <taxon>Ixodida</taxon>
        <taxon>Ixodoidea</taxon>
        <taxon>Ixodidae</taxon>
        <taxon>Amblyomminae</taxon>
        <taxon>Amblyomma</taxon>
    </lineage>
</organism>
<feature type="region of interest" description="Disordered" evidence="1">
    <location>
        <begin position="1"/>
        <end position="31"/>
    </location>
</feature>
<evidence type="ECO:0000313" key="2">
    <source>
        <dbReference type="EMBL" id="KAK8783327.1"/>
    </source>
</evidence>
<dbReference type="Proteomes" id="UP001321473">
    <property type="component" value="Unassembled WGS sequence"/>
</dbReference>
<evidence type="ECO:0000313" key="3">
    <source>
        <dbReference type="Proteomes" id="UP001321473"/>
    </source>
</evidence>
<sequence>MRHRHPRVARPVPRATPPHRPLSLPPPRLRRSIPAVYSTPSRRPVSQRNFITTITILNRKNTTRKAIFIPREIMNDDDRYCF</sequence>
<name>A0AAQ4F814_AMBAM</name>
<keyword evidence="3" id="KW-1185">Reference proteome</keyword>
<dbReference type="EMBL" id="JARKHS020005651">
    <property type="protein sequence ID" value="KAK8783327.1"/>
    <property type="molecule type" value="Genomic_DNA"/>
</dbReference>
<feature type="compositionally biased region" description="Pro residues" evidence="1">
    <location>
        <begin position="14"/>
        <end position="27"/>
    </location>
</feature>